<dbReference type="InterPro" id="IPR032675">
    <property type="entry name" value="LRR_dom_sf"/>
</dbReference>
<dbReference type="InParanoid" id="A0A200QFD2"/>
<dbReference type="InterPro" id="IPR055411">
    <property type="entry name" value="LRR_FXL15/At3g58940/PEG3-like"/>
</dbReference>
<dbReference type="OMA" id="KGWRDVW"/>
<evidence type="ECO:0000313" key="3">
    <source>
        <dbReference type="Proteomes" id="UP000195402"/>
    </source>
</evidence>
<dbReference type="CDD" id="cd22160">
    <property type="entry name" value="F-box_AtFBL13-like"/>
    <property type="match status" value="1"/>
</dbReference>
<dbReference type="OrthoDB" id="1298252at2759"/>
<dbReference type="SMART" id="SM00256">
    <property type="entry name" value="FBOX"/>
    <property type="match status" value="1"/>
</dbReference>
<dbReference type="InterPro" id="IPR001810">
    <property type="entry name" value="F-box_dom"/>
</dbReference>
<dbReference type="SUPFAM" id="SSF81383">
    <property type="entry name" value="F-box domain"/>
    <property type="match status" value="1"/>
</dbReference>
<dbReference type="InterPro" id="IPR053781">
    <property type="entry name" value="F-box_AtFBL13-like"/>
</dbReference>
<proteinExistence type="predicted"/>
<reference evidence="2 3" key="1">
    <citation type="journal article" date="2017" name="Mol. Plant">
        <title>The Genome of Medicinal Plant Macleaya cordata Provides New Insights into Benzylisoquinoline Alkaloids Metabolism.</title>
        <authorList>
            <person name="Liu X."/>
            <person name="Liu Y."/>
            <person name="Huang P."/>
            <person name="Ma Y."/>
            <person name="Qing Z."/>
            <person name="Tang Q."/>
            <person name="Cao H."/>
            <person name="Cheng P."/>
            <person name="Zheng Y."/>
            <person name="Yuan Z."/>
            <person name="Zhou Y."/>
            <person name="Liu J."/>
            <person name="Tang Z."/>
            <person name="Zhuo Y."/>
            <person name="Zhang Y."/>
            <person name="Yu L."/>
            <person name="Huang J."/>
            <person name="Yang P."/>
            <person name="Peng Q."/>
            <person name="Zhang J."/>
            <person name="Jiang W."/>
            <person name="Zhang Z."/>
            <person name="Lin K."/>
            <person name="Ro D.K."/>
            <person name="Chen X."/>
            <person name="Xiong X."/>
            <person name="Shang Y."/>
            <person name="Huang S."/>
            <person name="Zeng J."/>
        </authorList>
    </citation>
    <scope>NUCLEOTIDE SEQUENCE [LARGE SCALE GENOMIC DNA]</scope>
    <source>
        <strain evidence="3">cv. BLH2017</strain>
        <tissue evidence="2">Root</tissue>
    </source>
</reference>
<organism evidence="2 3">
    <name type="scientific">Macleaya cordata</name>
    <name type="common">Five-seeded plume-poppy</name>
    <name type="synonym">Bocconia cordata</name>
    <dbReference type="NCBI Taxonomy" id="56857"/>
    <lineage>
        <taxon>Eukaryota</taxon>
        <taxon>Viridiplantae</taxon>
        <taxon>Streptophyta</taxon>
        <taxon>Embryophyta</taxon>
        <taxon>Tracheophyta</taxon>
        <taxon>Spermatophyta</taxon>
        <taxon>Magnoliopsida</taxon>
        <taxon>Ranunculales</taxon>
        <taxon>Papaveraceae</taxon>
        <taxon>Papaveroideae</taxon>
        <taxon>Macleaya</taxon>
    </lineage>
</organism>
<dbReference type="EMBL" id="MVGT01002164">
    <property type="protein sequence ID" value="OVA09208.1"/>
    <property type="molecule type" value="Genomic_DNA"/>
</dbReference>
<dbReference type="Pfam" id="PF24758">
    <property type="entry name" value="LRR_At5g56370"/>
    <property type="match status" value="1"/>
</dbReference>
<dbReference type="SUPFAM" id="SSF52047">
    <property type="entry name" value="RNI-like"/>
    <property type="match status" value="1"/>
</dbReference>
<gene>
    <name evidence="2" type="ORF">BVC80_659g36</name>
</gene>
<feature type="domain" description="F-box" evidence="1">
    <location>
        <begin position="7"/>
        <end position="58"/>
    </location>
</feature>
<keyword evidence="3" id="KW-1185">Reference proteome</keyword>
<evidence type="ECO:0000313" key="2">
    <source>
        <dbReference type="EMBL" id="OVA09208.1"/>
    </source>
</evidence>
<dbReference type="Pfam" id="PF00646">
    <property type="entry name" value="F-box"/>
    <property type="match status" value="1"/>
</dbReference>
<comment type="caution">
    <text evidence="2">The sequence shown here is derived from an EMBL/GenBank/DDBJ whole genome shotgun (WGS) entry which is preliminary data.</text>
</comment>
<dbReference type="PROSITE" id="PS50181">
    <property type="entry name" value="FBOX"/>
    <property type="match status" value="1"/>
</dbReference>
<protein>
    <submittedName>
        <fullName evidence="2">F-box domain</fullName>
    </submittedName>
</protein>
<evidence type="ECO:0000259" key="1">
    <source>
        <dbReference type="PROSITE" id="PS50181"/>
    </source>
</evidence>
<dbReference type="AlphaFoldDB" id="A0A200QFD2"/>
<name>A0A200QFD2_MACCD</name>
<dbReference type="InterPro" id="IPR036047">
    <property type="entry name" value="F-box-like_dom_sf"/>
</dbReference>
<dbReference type="Proteomes" id="UP000195402">
    <property type="component" value="Unassembled WGS sequence"/>
</dbReference>
<accession>A0A200QFD2</accession>
<dbReference type="PANTHER" id="PTHR32212">
    <property type="entry name" value="CYCLIN-LIKE F-BOX"/>
    <property type="match status" value="1"/>
</dbReference>
<dbReference type="Gene3D" id="1.20.1280.50">
    <property type="match status" value="1"/>
</dbReference>
<dbReference type="PANTHER" id="PTHR32212:SF461">
    <property type="entry name" value="F-BOX DOMAIN-CONTAINING PROTEIN"/>
    <property type="match status" value="1"/>
</dbReference>
<sequence length="194" mass="22978">MGTVVGEDRISELPDPILHHILCFLPTKCSVSTSILSKRWRYLWTSIPVLDFREWRSLSDKLGMLSLHDDRPTIQKFYFYSDDDFDESRVIAWISTLIRHKVEELILSLEDDIHQFPPCFSTCESLTMLDLEAVTNLKLPFSFPRLKILWLTYIRFVDEKLTQQFFSNCPVLEELILTSCKWVVWVLYLFQLLH</sequence>
<dbReference type="Gene3D" id="3.80.10.10">
    <property type="entry name" value="Ribonuclease Inhibitor"/>
    <property type="match status" value="1"/>
</dbReference>